<dbReference type="AlphaFoldDB" id="A0A1S0TXV1"/>
<protein>
    <submittedName>
        <fullName evidence="1">Uncharacterized protein</fullName>
    </submittedName>
</protein>
<dbReference type="RefSeq" id="XP_003142284.2">
    <property type="nucleotide sequence ID" value="XM_003142236.2"/>
</dbReference>
<proteinExistence type="predicted"/>
<sequence length="51" mass="5962">MPSSIADRGSPDENNWSKTIVSFKRHFVDIDCCDSFVDCFLYRFLRILTTN</sequence>
<gene>
    <name evidence="1" type="ORF">LOAG_06700</name>
</gene>
<dbReference type="GeneID" id="9944116"/>
<accession>A0A1S0TXV1</accession>
<reference evidence="1" key="1">
    <citation type="submission" date="2012-04" db="EMBL/GenBank/DDBJ databases">
        <title>The Genome Sequence of Loa loa.</title>
        <authorList>
            <consortium name="The Broad Institute Genome Sequencing Platform"/>
            <consortium name="Broad Institute Genome Sequencing Center for Infectious Disease"/>
            <person name="Nutman T.B."/>
            <person name="Fink D.L."/>
            <person name="Russ C."/>
            <person name="Young S."/>
            <person name="Zeng Q."/>
            <person name="Gargeya S."/>
            <person name="Alvarado L."/>
            <person name="Berlin A."/>
            <person name="Chapman S.B."/>
            <person name="Chen Z."/>
            <person name="Freedman E."/>
            <person name="Gellesch M."/>
            <person name="Goldberg J."/>
            <person name="Griggs A."/>
            <person name="Gujja S."/>
            <person name="Heilman E.R."/>
            <person name="Heiman D."/>
            <person name="Howarth C."/>
            <person name="Mehta T."/>
            <person name="Neiman D."/>
            <person name="Pearson M."/>
            <person name="Roberts A."/>
            <person name="Saif S."/>
            <person name="Shea T."/>
            <person name="Shenoy N."/>
            <person name="Sisk P."/>
            <person name="Stolte C."/>
            <person name="Sykes S."/>
            <person name="White J."/>
            <person name="Yandava C."/>
            <person name="Haas B."/>
            <person name="Henn M.R."/>
            <person name="Nusbaum C."/>
            <person name="Birren B."/>
        </authorList>
    </citation>
    <scope>NUCLEOTIDE SEQUENCE [LARGE SCALE GENOMIC DNA]</scope>
</reference>
<dbReference type="KEGG" id="loa:LOAG_06700"/>
<name>A0A1S0TXV1_LOALO</name>
<organism evidence="1">
    <name type="scientific">Loa loa</name>
    <name type="common">Eye worm</name>
    <name type="synonym">Filaria loa</name>
    <dbReference type="NCBI Taxonomy" id="7209"/>
    <lineage>
        <taxon>Eukaryota</taxon>
        <taxon>Metazoa</taxon>
        <taxon>Ecdysozoa</taxon>
        <taxon>Nematoda</taxon>
        <taxon>Chromadorea</taxon>
        <taxon>Rhabditida</taxon>
        <taxon>Spirurina</taxon>
        <taxon>Spiruromorpha</taxon>
        <taxon>Filarioidea</taxon>
        <taxon>Onchocercidae</taxon>
        <taxon>Loa</taxon>
    </lineage>
</organism>
<dbReference type="EMBL" id="JH712334">
    <property type="protein sequence ID" value="EFO21785.2"/>
    <property type="molecule type" value="Genomic_DNA"/>
</dbReference>
<evidence type="ECO:0000313" key="1">
    <source>
        <dbReference type="EMBL" id="EFO21785.2"/>
    </source>
</evidence>
<dbReference type="CTD" id="9944116"/>
<dbReference type="InParanoid" id="A0A1S0TXV1"/>